<organism evidence="1 2">
    <name type="scientific">Cloacibacillus evryensis</name>
    <dbReference type="NCBI Taxonomy" id="508460"/>
    <lineage>
        <taxon>Bacteria</taxon>
        <taxon>Thermotogati</taxon>
        <taxon>Synergistota</taxon>
        <taxon>Synergistia</taxon>
        <taxon>Synergistales</taxon>
        <taxon>Synergistaceae</taxon>
        <taxon>Cloacibacillus</taxon>
    </lineage>
</organism>
<dbReference type="InterPro" id="IPR052042">
    <property type="entry name" value="Tail_sheath_structural"/>
</dbReference>
<reference evidence="1 2" key="1">
    <citation type="submission" date="2022-06" db="EMBL/GenBank/DDBJ databases">
        <title>Isolation of gut microbiota from human fecal samples.</title>
        <authorList>
            <person name="Pamer E.G."/>
            <person name="Barat B."/>
            <person name="Waligurski E."/>
            <person name="Medina S."/>
            <person name="Paddock L."/>
            <person name="Mostad J."/>
        </authorList>
    </citation>
    <scope>NUCLEOTIDE SEQUENCE [LARGE SCALE GENOMIC DNA]</scope>
    <source>
        <strain evidence="1 2">DFI.9.90</strain>
    </source>
</reference>
<evidence type="ECO:0000313" key="1">
    <source>
        <dbReference type="EMBL" id="MCQ4814244.1"/>
    </source>
</evidence>
<name>A0AAW5K892_9BACT</name>
<keyword evidence="2" id="KW-1185">Reference proteome</keyword>
<comment type="caution">
    <text evidence="1">The sequence shown here is derived from an EMBL/GenBank/DDBJ whole genome shotgun (WGS) entry which is preliminary data.</text>
</comment>
<sequence>MAFFHGVKTTESPTSIIPAAPCEAAMPVYFGTAPVHRTATLKNKINYPVLCNAYDDAVMALGYSGDWKKWTLCENIYAEFALYSMKPCVFVNVFDPAKHKTSVATEPATLEKGEVKLSNCDIILSSLVVKDETGSTTYVLGTDYTAAYDEDYYVVVARLAGGSIASDTAALTVDYDYADPTKVDKDEIIGGVNAATGEEEGLEAIEKVYPITRKVPGLIVATGWSHDVEVAAVMAAKAWNINTLFKALAIIDIPVNGTGAPELYTDVPAYKTSKNLVDDLQHVLWPMLRLGETEYRYSSQFAALIQWTTHHKGNDIPYVSPSNQSIKCDSLISGAEDGRKEVSMSLSKVNYLNENGITTALNFSKGWTAWGNRNACYPGNTDTKDVFITNRLMFNWLQAEFILTFWQKVDAPINRRLIETIVDSFNDRLNGLTAQEAILGGRIEFRKEDNPVSSLIDGKIKFKIFLTPPPPAESLEADFELDPEYFNTLFSE</sequence>
<accession>A0AAW5K892</accession>
<dbReference type="EMBL" id="JANFYT010000013">
    <property type="protein sequence ID" value="MCQ4814244.1"/>
    <property type="molecule type" value="Genomic_DNA"/>
</dbReference>
<proteinExistence type="predicted"/>
<dbReference type="Proteomes" id="UP001205919">
    <property type="component" value="Unassembled WGS sequence"/>
</dbReference>
<dbReference type="AlphaFoldDB" id="A0AAW5K892"/>
<evidence type="ECO:0000313" key="2">
    <source>
        <dbReference type="Proteomes" id="UP001205919"/>
    </source>
</evidence>
<dbReference type="PANTHER" id="PTHR35861:SF2">
    <property type="entry name" value="FELS-2 PROPHAGE PROTEIN"/>
    <property type="match status" value="1"/>
</dbReference>
<gene>
    <name evidence="1" type="ORF">NE630_07345</name>
</gene>
<protein>
    <submittedName>
        <fullName evidence="1">Phage tail sheath family protein</fullName>
    </submittedName>
</protein>
<dbReference type="PANTHER" id="PTHR35861">
    <property type="match status" value="1"/>
</dbReference>
<dbReference type="RefSeq" id="WP_008709988.1">
    <property type="nucleotide sequence ID" value="NZ_CABKQM010000005.1"/>
</dbReference>